<keyword evidence="6" id="KW-0378">Hydrolase</keyword>
<dbReference type="GO" id="GO:0016787">
    <property type="term" value="F:hydrolase activity"/>
    <property type="evidence" value="ECO:0007669"/>
    <property type="project" value="UniProtKB-KW"/>
</dbReference>
<evidence type="ECO:0000313" key="10">
    <source>
        <dbReference type="Proteomes" id="UP000515211"/>
    </source>
</evidence>
<protein>
    <submittedName>
        <fullName evidence="11">Uncharacterized protein LOC107477415</fullName>
    </submittedName>
</protein>
<proteinExistence type="inferred from homology"/>
<dbReference type="KEGG" id="adu:107477415"/>
<dbReference type="PANTHER" id="PTHR22930:SF281">
    <property type="entry name" value="NUCLEASE"/>
    <property type="match status" value="1"/>
</dbReference>
<evidence type="ECO:0000256" key="2">
    <source>
        <dbReference type="ARBA" id="ARBA00004123"/>
    </source>
</evidence>
<dbReference type="RefSeq" id="XP_020992307.1">
    <property type="nucleotide sequence ID" value="XM_021136648.1"/>
</dbReference>
<keyword evidence="4" id="KW-0540">Nuclease</keyword>
<gene>
    <name evidence="11" type="primary">LOC107477415</name>
</gene>
<evidence type="ECO:0000256" key="3">
    <source>
        <dbReference type="ARBA" id="ARBA00006958"/>
    </source>
</evidence>
<evidence type="ECO:0000256" key="5">
    <source>
        <dbReference type="ARBA" id="ARBA00022723"/>
    </source>
</evidence>
<evidence type="ECO:0000256" key="4">
    <source>
        <dbReference type="ARBA" id="ARBA00022722"/>
    </source>
</evidence>
<organism evidence="10 11">
    <name type="scientific">Arachis duranensis</name>
    <name type="common">Wild peanut</name>
    <dbReference type="NCBI Taxonomy" id="130453"/>
    <lineage>
        <taxon>Eukaryota</taxon>
        <taxon>Viridiplantae</taxon>
        <taxon>Streptophyta</taxon>
        <taxon>Embryophyta</taxon>
        <taxon>Tracheophyta</taxon>
        <taxon>Spermatophyta</taxon>
        <taxon>Magnoliopsida</taxon>
        <taxon>eudicotyledons</taxon>
        <taxon>Gunneridae</taxon>
        <taxon>Pentapetalae</taxon>
        <taxon>rosids</taxon>
        <taxon>fabids</taxon>
        <taxon>Fabales</taxon>
        <taxon>Fabaceae</taxon>
        <taxon>Papilionoideae</taxon>
        <taxon>50 kb inversion clade</taxon>
        <taxon>dalbergioids sensu lato</taxon>
        <taxon>Dalbergieae</taxon>
        <taxon>Pterocarpus clade</taxon>
        <taxon>Arachis</taxon>
    </lineage>
</organism>
<evidence type="ECO:0000259" key="9">
    <source>
        <dbReference type="Pfam" id="PF26138"/>
    </source>
</evidence>
<sequence length="240" mass="27619">MNTLPLRRDALDNIIGTGGDINCIWELRMSLNTFANLCELLQVQGGLDKDGHVGISEQVATFLIILAHHTKNCSVQVRFYRSSKTISRYFHKVLGSVLRVQSVLFAKADHVQEDCIDSKWKWFKGYLGVLDGTYIDVTVPKGDKSRYHVNEWTQGHRASQNRLELFNKKHSSTRNVIERCFGLLKKRWMNMDVDLQEDATLLLEHIPIGDDTIVDEADIIDVVKSSHEWTQWRENFATEM</sequence>
<reference evidence="11" key="2">
    <citation type="submission" date="2025-08" db="UniProtKB">
        <authorList>
            <consortium name="RefSeq"/>
        </authorList>
    </citation>
    <scope>IDENTIFICATION</scope>
    <source>
        <tissue evidence="11">Whole plant</tissue>
    </source>
</reference>
<comment type="subcellular location">
    <subcellularLocation>
        <location evidence="2">Nucleus</location>
    </subcellularLocation>
</comment>
<evidence type="ECO:0000256" key="1">
    <source>
        <dbReference type="ARBA" id="ARBA00001968"/>
    </source>
</evidence>
<keyword evidence="5" id="KW-0479">Metal-binding</keyword>
<dbReference type="PANTHER" id="PTHR22930">
    <property type="match status" value="1"/>
</dbReference>
<keyword evidence="7" id="KW-0539">Nucleus</keyword>
<dbReference type="Pfam" id="PF13359">
    <property type="entry name" value="DDE_Tnp_4"/>
    <property type="match status" value="1"/>
</dbReference>
<feature type="domain" description="DDE Tnp4" evidence="8">
    <location>
        <begin position="157"/>
        <end position="198"/>
    </location>
</feature>
<dbReference type="Pfam" id="PF26138">
    <property type="entry name" value="DUF8040"/>
    <property type="match status" value="1"/>
</dbReference>
<evidence type="ECO:0000256" key="6">
    <source>
        <dbReference type="ARBA" id="ARBA00022801"/>
    </source>
</evidence>
<dbReference type="InterPro" id="IPR058353">
    <property type="entry name" value="DUF8040"/>
</dbReference>
<comment type="similarity">
    <text evidence="3">Belongs to the HARBI1 family.</text>
</comment>
<evidence type="ECO:0000256" key="7">
    <source>
        <dbReference type="ARBA" id="ARBA00023242"/>
    </source>
</evidence>
<evidence type="ECO:0000259" key="8">
    <source>
        <dbReference type="Pfam" id="PF13359"/>
    </source>
</evidence>
<name>A0A6P5N4N1_ARADU</name>
<dbReference type="GO" id="GO:0004518">
    <property type="term" value="F:nuclease activity"/>
    <property type="evidence" value="ECO:0007669"/>
    <property type="project" value="UniProtKB-KW"/>
</dbReference>
<dbReference type="GO" id="GO:0005634">
    <property type="term" value="C:nucleus"/>
    <property type="evidence" value="ECO:0007669"/>
    <property type="project" value="UniProtKB-SubCell"/>
</dbReference>
<dbReference type="InterPro" id="IPR045249">
    <property type="entry name" value="HARBI1-like"/>
</dbReference>
<dbReference type="GO" id="GO:0046872">
    <property type="term" value="F:metal ion binding"/>
    <property type="evidence" value="ECO:0007669"/>
    <property type="project" value="UniProtKB-KW"/>
</dbReference>
<comment type="cofactor">
    <cofactor evidence="1">
        <name>a divalent metal cation</name>
        <dbReference type="ChEBI" id="CHEBI:60240"/>
    </cofactor>
</comment>
<dbReference type="InterPro" id="IPR027806">
    <property type="entry name" value="HARBI1_dom"/>
</dbReference>
<dbReference type="AlphaFoldDB" id="A0A6P5N4N1"/>
<accession>A0A6P5N4N1</accession>
<feature type="domain" description="DUF8040" evidence="9">
    <location>
        <begin position="17"/>
        <end position="98"/>
    </location>
</feature>
<dbReference type="Proteomes" id="UP000515211">
    <property type="component" value="Chromosome 3"/>
</dbReference>
<dbReference type="GeneID" id="107477415"/>
<evidence type="ECO:0000313" key="11">
    <source>
        <dbReference type="RefSeq" id="XP_020992307.1"/>
    </source>
</evidence>
<reference evidence="10" key="1">
    <citation type="journal article" date="2016" name="Nat. Genet.">
        <title>The genome sequences of Arachis duranensis and Arachis ipaensis, the diploid ancestors of cultivated peanut.</title>
        <authorList>
            <person name="Bertioli D.J."/>
            <person name="Cannon S.B."/>
            <person name="Froenicke L."/>
            <person name="Huang G."/>
            <person name="Farmer A.D."/>
            <person name="Cannon E.K."/>
            <person name="Liu X."/>
            <person name="Gao D."/>
            <person name="Clevenger J."/>
            <person name="Dash S."/>
            <person name="Ren L."/>
            <person name="Moretzsohn M.C."/>
            <person name="Shirasawa K."/>
            <person name="Huang W."/>
            <person name="Vidigal B."/>
            <person name="Abernathy B."/>
            <person name="Chu Y."/>
            <person name="Niederhuth C.E."/>
            <person name="Umale P."/>
            <person name="Araujo A.C."/>
            <person name="Kozik A."/>
            <person name="Kim K.D."/>
            <person name="Burow M.D."/>
            <person name="Varshney R.K."/>
            <person name="Wang X."/>
            <person name="Zhang X."/>
            <person name="Barkley N."/>
            <person name="Guimaraes P.M."/>
            <person name="Isobe S."/>
            <person name="Guo B."/>
            <person name="Liao B."/>
            <person name="Stalker H.T."/>
            <person name="Schmitz R.J."/>
            <person name="Scheffler B.E."/>
            <person name="Leal-Bertioli S.C."/>
            <person name="Xun X."/>
            <person name="Jackson S.A."/>
            <person name="Michelmore R."/>
            <person name="Ozias-Akins P."/>
        </authorList>
    </citation>
    <scope>NUCLEOTIDE SEQUENCE [LARGE SCALE GENOMIC DNA]</scope>
    <source>
        <strain evidence="10">cv. V14167</strain>
    </source>
</reference>
<keyword evidence="10" id="KW-1185">Reference proteome</keyword>